<dbReference type="PANTHER" id="PTHR23310:SF62">
    <property type="entry name" value="ACYL-COA BINDING PROTEIN 1, ISOFORM A"/>
    <property type="match status" value="1"/>
</dbReference>
<keyword evidence="1" id="KW-0446">Lipid-binding</keyword>
<organism evidence="3 4">
    <name type="scientific">Mucilaginibacter boryungensis</name>
    <dbReference type="NCBI Taxonomy" id="768480"/>
    <lineage>
        <taxon>Bacteria</taxon>
        <taxon>Pseudomonadati</taxon>
        <taxon>Bacteroidota</taxon>
        <taxon>Sphingobacteriia</taxon>
        <taxon>Sphingobacteriales</taxon>
        <taxon>Sphingobacteriaceae</taxon>
        <taxon>Mucilaginibacter</taxon>
    </lineage>
</organism>
<protein>
    <submittedName>
        <fullName evidence="3">Acyl-CoA-binding protein</fullName>
    </submittedName>
</protein>
<evidence type="ECO:0000259" key="2">
    <source>
        <dbReference type="PROSITE" id="PS51228"/>
    </source>
</evidence>
<dbReference type="EMBL" id="JADFFM010000002">
    <property type="protein sequence ID" value="MBE9667386.1"/>
    <property type="molecule type" value="Genomic_DNA"/>
</dbReference>
<accession>A0ABR9XJ26</accession>
<name>A0ABR9XJ26_9SPHI</name>
<dbReference type="Gene3D" id="1.20.80.10">
    <property type="match status" value="1"/>
</dbReference>
<keyword evidence="4" id="KW-1185">Reference proteome</keyword>
<dbReference type="SUPFAM" id="SSF47027">
    <property type="entry name" value="Acyl-CoA binding protein"/>
    <property type="match status" value="1"/>
</dbReference>
<dbReference type="Proteomes" id="UP000632774">
    <property type="component" value="Unassembled WGS sequence"/>
</dbReference>
<evidence type="ECO:0000313" key="4">
    <source>
        <dbReference type="Proteomes" id="UP000632774"/>
    </source>
</evidence>
<dbReference type="RefSeq" id="WP_194106852.1">
    <property type="nucleotide sequence ID" value="NZ_JADFFM010000002.1"/>
</dbReference>
<dbReference type="InterPro" id="IPR000582">
    <property type="entry name" value="Acyl-CoA-binding_protein"/>
</dbReference>
<evidence type="ECO:0000256" key="1">
    <source>
        <dbReference type="ARBA" id="ARBA00023121"/>
    </source>
</evidence>
<reference evidence="3 4" key="1">
    <citation type="submission" date="2020-10" db="EMBL/GenBank/DDBJ databases">
        <title>Mucilaginibacter mali sp. nov., isolated from rhizosphere soil of apple orchard.</title>
        <authorList>
            <person name="Lee J.-S."/>
            <person name="Kim H.S."/>
            <person name="Kim J.-S."/>
        </authorList>
    </citation>
    <scope>NUCLEOTIDE SEQUENCE [LARGE SCALE GENOMIC DNA]</scope>
    <source>
        <strain evidence="3 4">KCTC 23157</strain>
    </source>
</reference>
<proteinExistence type="predicted"/>
<dbReference type="PROSITE" id="PS51228">
    <property type="entry name" value="ACB_2"/>
    <property type="match status" value="1"/>
</dbReference>
<dbReference type="InterPro" id="IPR014352">
    <property type="entry name" value="FERM/acyl-CoA-bd_prot_sf"/>
</dbReference>
<sequence length="88" mass="10023">MSDLKTSFEQAVAQSKQLSKRPDNETLLKLYSLYKQATEGDMPDDAEKPKMFDFVAQAKYDAWKNRKGTPMDAAMQQYIDLVEGLKGK</sequence>
<dbReference type="PANTHER" id="PTHR23310">
    <property type="entry name" value="ACYL-COA-BINDING PROTEIN, ACBP"/>
    <property type="match status" value="1"/>
</dbReference>
<dbReference type="Pfam" id="PF00887">
    <property type="entry name" value="ACBP"/>
    <property type="match status" value="1"/>
</dbReference>
<gene>
    <name evidence="3" type="ORF">IRJ18_13525</name>
</gene>
<dbReference type="InterPro" id="IPR035984">
    <property type="entry name" value="Acyl-CoA-binding_sf"/>
</dbReference>
<feature type="domain" description="ACB" evidence="2">
    <location>
        <begin position="4"/>
        <end position="88"/>
    </location>
</feature>
<comment type="caution">
    <text evidence="3">The sequence shown here is derived from an EMBL/GenBank/DDBJ whole genome shotgun (WGS) entry which is preliminary data.</text>
</comment>
<evidence type="ECO:0000313" key="3">
    <source>
        <dbReference type="EMBL" id="MBE9667386.1"/>
    </source>
</evidence>
<dbReference type="PRINTS" id="PR00689">
    <property type="entry name" value="ACOABINDINGP"/>
</dbReference>